<comment type="caution">
    <text evidence="3">The sequence shown here is derived from an EMBL/GenBank/DDBJ whole genome shotgun (WGS) entry which is preliminary data.</text>
</comment>
<proteinExistence type="predicted"/>
<accession>A0ABR2KPC2</accession>
<protein>
    <recommendedName>
        <fullName evidence="5">Initiator binding domain-containing protein</fullName>
    </recommendedName>
</protein>
<name>A0ABR2KPC2_9EUKA</name>
<organism evidence="3 4">
    <name type="scientific">Tritrichomonas musculus</name>
    <dbReference type="NCBI Taxonomy" id="1915356"/>
    <lineage>
        <taxon>Eukaryota</taxon>
        <taxon>Metamonada</taxon>
        <taxon>Parabasalia</taxon>
        <taxon>Tritrichomonadida</taxon>
        <taxon>Tritrichomonadidae</taxon>
        <taxon>Tritrichomonas</taxon>
    </lineage>
</organism>
<feature type="region of interest" description="Disordered" evidence="2">
    <location>
        <begin position="305"/>
        <end position="324"/>
    </location>
</feature>
<evidence type="ECO:0000256" key="1">
    <source>
        <dbReference type="SAM" id="Coils"/>
    </source>
</evidence>
<reference evidence="3 4" key="1">
    <citation type="submission" date="2024-04" db="EMBL/GenBank/DDBJ databases">
        <title>Tritrichomonas musculus Genome.</title>
        <authorList>
            <person name="Alves-Ferreira E."/>
            <person name="Grigg M."/>
            <person name="Lorenzi H."/>
            <person name="Galac M."/>
        </authorList>
    </citation>
    <scope>NUCLEOTIDE SEQUENCE [LARGE SCALE GENOMIC DNA]</scope>
    <source>
        <strain evidence="3 4">EAF2021</strain>
    </source>
</reference>
<gene>
    <name evidence="3" type="ORF">M9Y10_029850</name>
</gene>
<dbReference type="EMBL" id="JAPFFF010000004">
    <property type="protein sequence ID" value="KAK8892611.1"/>
    <property type="molecule type" value="Genomic_DNA"/>
</dbReference>
<feature type="coiled-coil region" evidence="1">
    <location>
        <begin position="136"/>
        <end position="163"/>
    </location>
</feature>
<keyword evidence="4" id="KW-1185">Reference proteome</keyword>
<evidence type="ECO:0000313" key="3">
    <source>
        <dbReference type="EMBL" id="KAK8892611.1"/>
    </source>
</evidence>
<evidence type="ECO:0000256" key="2">
    <source>
        <dbReference type="SAM" id="MobiDB-lite"/>
    </source>
</evidence>
<evidence type="ECO:0000313" key="4">
    <source>
        <dbReference type="Proteomes" id="UP001470230"/>
    </source>
</evidence>
<keyword evidence="1" id="KW-0175">Coiled coil</keyword>
<evidence type="ECO:0008006" key="5">
    <source>
        <dbReference type="Google" id="ProtNLM"/>
    </source>
</evidence>
<sequence>MSLENAPLNKLIELSNLLYNENLTIDDWINEFDDENDLREELINSLVSDIMDKGYDGDNNYNSMYWFVKGLNIPSPKPLKRYIDSDDYLFNNLKKFKELDKVHEFNRQRLHEKFNDERLKEDRDLHKKDSSFLDELMKHRNDLNEFNNKIKMNEDELNDFDNHEFQVLNHKRMKSYKEFVEFKNQTNEQDELIKKIIKRIRSSPGDWYIDFRKLNDYGKRKIIKPLIDVLENVVSVKIGANDKYRFSYLINSNDLNANNQWRSFPLCPNSWTQLINGLRSGLLLDQIEINTNIVNFSPKKKPVKGIEKKYNKNENGNNRPDQYNERNGKFFPYWNLSNIDLSRYQIFNKNDDYFIQRELTNIPCVAFSLSKLLPKDIWNKAWQRLMTEEQNRTDVFIDWRCNCHNSKHLNILCKEFKIYCKLHYYDEYAIKKQFRIIERGVSKNDAKYQIELAIYKEHFFIYEKTNCTRYFIQHYNELKDLKDPNKIIGKRKSGTYQRDSREKYCLNSLELLIEMMKNNLFESINFKDLYNLDKPLIDIYGNAVNDDTPLNEMANLEFGADNKCHIKSNNENSDEDYDEDVNENEDDYYNGFSESEIFGCKDNNYMMDDGY</sequence>
<dbReference type="Proteomes" id="UP001470230">
    <property type="component" value="Unassembled WGS sequence"/>
</dbReference>